<evidence type="ECO:0000313" key="3">
    <source>
        <dbReference type="Proteomes" id="UP001286313"/>
    </source>
</evidence>
<dbReference type="AlphaFoldDB" id="A0AAE1KMT8"/>
<organism evidence="2 3">
    <name type="scientific">Petrolisthes cinctipes</name>
    <name type="common">Flat porcelain crab</name>
    <dbReference type="NCBI Taxonomy" id="88211"/>
    <lineage>
        <taxon>Eukaryota</taxon>
        <taxon>Metazoa</taxon>
        <taxon>Ecdysozoa</taxon>
        <taxon>Arthropoda</taxon>
        <taxon>Crustacea</taxon>
        <taxon>Multicrustacea</taxon>
        <taxon>Malacostraca</taxon>
        <taxon>Eumalacostraca</taxon>
        <taxon>Eucarida</taxon>
        <taxon>Decapoda</taxon>
        <taxon>Pleocyemata</taxon>
        <taxon>Anomura</taxon>
        <taxon>Galatheoidea</taxon>
        <taxon>Porcellanidae</taxon>
        <taxon>Petrolisthes</taxon>
    </lineage>
</organism>
<gene>
    <name evidence="2" type="ORF">Pcinc_018375</name>
</gene>
<evidence type="ECO:0000256" key="1">
    <source>
        <dbReference type="SAM" id="MobiDB-lite"/>
    </source>
</evidence>
<feature type="compositionally biased region" description="Basic and acidic residues" evidence="1">
    <location>
        <begin position="11"/>
        <end position="26"/>
    </location>
</feature>
<keyword evidence="3" id="KW-1185">Reference proteome</keyword>
<dbReference type="EMBL" id="JAWQEG010001763">
    <property type="protein sequence ID" value="KAK3876862.1"/>
    <property type="molecule type" value="Genomic_DNA"/>
</dbReference>
<feature type="region of interest" description="Disordered" evidence="1">
    <location>
        <begin position="1"/>
        <end position="80"/>
    </location>
</feature>
<name>A0AAE1KMT8_PETCI</name>
<reference evidence="2" key="1">
    <citation type="submission" date="2023-10" db="EMBL/GenBank/DDBJ databases">
        <title>Genome assemblies of two species of porcelain crab, Petrolisthes cinctipes and Petrolisthes manimaculis (Anomura: Porcellanidae).</title>
        <authorList>
            <person name="Angst P."/>
        </authorList>
    </citation>
    <scope>NUCLEOTIDE SEQUENCE</scope>
    <source>
        <strain evidence="2">PB745_01</strain>
        <tissue evidence="2">Gill</tissue>
    </source>
</reference>
<proteinExistence type="predicted"/>
<evidence type="ECO:0000313" key="2">
    <source>
        <dbReference type="EMBL" id="KAK3876862.1"/>
    </source>
</evidence>
<protein>
    <submittedName>
        <fullName evidence="2">Uncharacterized protein</fullName>
    </submittedName>
</protein>
<dbReference type="Proteomes" id="UP001286313">
    <property type="component" value="Unassembled WGS sequence"/>
</dbReference>
<sequence length="111" mass="12186">MEPGRGGRVSMESERGSNQHGIREGVESAWNQRGGRVSIEPGRGVESAWRQGEGSNQHGGRERGRISIEPGRGVESAWSQRGGRVSIARERGSNQHGIRERVESAWGVWGR</sequence>
<accession>A0AAE1KMT8</accession>
<comment type="caution">
    <text evidence="2">The sequence shown here is derived from an EMBL/GenBank/DDBJ whole genome shotgun (WGS) entry which is preliminary data.</text>
</comment>